<sequence length="932" mass="99510">MALFTAIAGAIGAVATAVSGFIGTALAAGGIGAFALKTAVGIGLNLLAQAIAGKPKAPTFSINGTLQSGGDLPRSFILGRTATAGSLVWVNTWGKDGDTPNGYLTQVIAISDLPVKSLDELWVNGEKCTIDYERPHADGRGYPVTEYKKGSSDSLWVRFYDGAQTAADSFLSATASNAQRSWSANRVGRGVAYAIVTARVSKKMFSSIPNFKFVVSGIPLYDITKDSTAGGSGTHRLSDPSTWGGDGDDLPAVQAYNLLHGLTFNGQWFYGLQNIAAARLPADNWIAAINKCRAPIAGASGNEPTYRSAGEIQIDAPLASALEAINTACQGRIAEVGGVYTMFVGAPDAPVASFTDDDILSTEEQSFTPFFGLADTINGISANYPSPEDGWAAKTAPPLYRTDLEALHGNRRLMADVPLDFVPYAEQVQRLMKSALEEGQRARRHTLVLPPQFWSYAVPGAILAWTSARNGYDAKLFRVDGVSDKANLDVMIDITEVDPSDFDWDTNTDFEVPVDGTVGPMRPAPQPIVDWFAEKWALKDDNGAPTRAAIRLTWDNSDGRLDGIDGVEYEVRLASDLSHVTGGRTDQPEAGSMVVSQGIVGLTTYGVRGRYIRDSGEDVLWSDWLPVTTDDIRQTDVTAYLSGVGQDVYATLQQLRADHDDLRARLEMIAAGSADATGASIDVHTVARRFQDATAIAMREMTASIEAKTRVYRQATAPTGDLADGDIWIDTDDGNKVRVWNATSSTWEDAGAKGLLTFAQDAPPTASNVGDLWVDTNDNSRLYRWDGTAWVDVSDARITAQASILDAVQAAVGNVSADGLRKIEVTAGAGDVVARLTDMVRATVDDAWVEAGTVTEVGFTGGDPLQPFARMLFVAGQFVFTDGTNDFLPVVIEDGEIKLAIANIGTVTAGVIKSPDDKFVITLSSGKLEWFD</sequence>
<reference evidence="2" key="1">
    <citation type="journal article" date="2019" name="Int. J. Syst. Evol. Microbiol.">
        <title>The Global Catalogue of Microorganisms (GCM) 10K type strain sequencing project: providing services to taxonomists for standard genome sequencing and annotation.</title>
        <authorList>
            <consortium name="The Broad Institute Genomics Platform"/>
            <consortium name="The Broad Institute Genome Sequencing Center for Infectious Disease"/>
            <person name="Wu L."/>
            <person name="Ma J."/>
        </authorList>
    </citation>
    <scope>NUCLEOTIDE SEQUENCE [LARGE SCALE GENOMIC DNA]</scope>
    <source>
        <strain evidence="2">KCTC 52165</strain>
    </source>
</reference>
<dbReference type="Proteomes" id="UP001595583">
    <property type="component" value="Unassembled WGS sequence"/>
</dbReference>
<name>A0ABV7KEI0_9HYPH</name>
<dbReference type="EMBL" id="JBHRTK010000012">
    <property type="protein sequence ID" value="MFC3206888.1"/>
    <property type="molecule type" value="Genomic_DNA"/>
</dbReference>
<evidence type="ECO:0000313" key="1">
    <source>
        <dbReference type="EMBL" id="MFC3206888.1"/>
    </source>
</evidence>
<evidence type="ECO:0000313" key="2">
    <source>
        <dbReference type="Proteomes" id="UP001595583"/>
    </source>
</evidence>
<gene>
    <name evidence="1" type="ORF">ACFOHJ_11745</name>
</gene>
<comment type="caution">
    <text evidence="1">The sequence shown here is derived from an EMBL/GenBank/DDBJ whole genome shotgun (WGS) entry which is preliminary data.</text>
</comment>
<organism evidence="1 2">
    <name type="scientific">Aquamicrobium soli</name>
    <dbReference type="NCBI Taxonomy" id="1811518"/>
    <lineage>
        <taxon>Bacteria</taxon>
        <taxon>Pseudomonadati</taxon>
        <taxon>Pseudomonadota</taxon>
        <taxon>Alphaproteobacteria</taxon>
        <taxon>Hyphomicrobiales</taxon>
        <taxon>Phyllobacteriaceae</taxon>
        <taxon>Aquamicrobium</taxon>
    </lineage>
</organism>
<dbReference type="RefSeq" id="WP_378220689.1">
    <property type="nucleotide sequence ID" value="NZ_JBHRTK010000012.1"/>
</dbReference>
<protein>
    <submittedName>
        <fullName evidence="1">Phage tail protein</fullName>
    </submittedName>
</protein>
<keyword evidence="2" id="KW-1185">Reference proteome</keyword>
<proteinExistence type="predicted"/>
<accession>A0ABV7KEI0</accession>